<comment type="caution">
    <text evidence="2">The sequence shown here is derived from an EMBL/GenBank/DDBJ whole genome shotgun (WGS) entry which is preliminary data.</text>
</comment>
<dbReference type="PANTHER" id="PTHR31374">
    <property type="entry name" value="AUXIN-INDUCED PROTEIN-LIKE-RELATED"/>
    <property type="match status" value="1"/>
</dbReference>
<organism evidence="2 3">
    <name type="scientific">Dichanthelium oligosanthes</name>
    <dbReference type="NCBI Taxonomy" id="888268"/>
    <lineage>
        <taxon>Eukaryota</taxon>
        <taxon>Viridiplantae</taxon>
        <taxon>Streptophyta</taxon>
        <taxon>Embryophyta</taxon>
        <taxon>Tracheophyta</taxon>
        <taxon>Spermatophyta</taxon>
        <taxon>Magnoliopsida</taxon>
        <taxon>Liliopsida</taxon>
        <taxon>Poales</taxon>
        <taxon>Poaceae</taxon>
        <taxon>PACMAD clade</taxon>
        <taxon>Panicoideae</taxon>
        <taxon>Panicodae</taxon>
        <taxon>Paniceae</taxon>
        <taxon>Dichantheliinae</taxon>
        <taxon>Dichanthelium</taxon>
    </lineage>
</organism>
<dbReference type="Pfam" id="PF02519">
    <property type="entry name" value="Auxin_inducible"/>
    <property type="match status" value="1"/>
</dbReference>
<protein>
    <recommendedName>
        <fullName evidence="4">Auxin-responsive protein SAUR71</fullName>
    </recommendedName>
</protein>
<gene>
    <name evidence="2" type="ORF">BAE44_0004589</name>
</gene>
<dbReference type="AlphaFoldDB" id="A0A1E5WAI1"/>
<dbReference type="OrthoDB" id="586012at2759"/>
<name>A0A1E5WAI1_9POAL</name>
<keyword evidence="3" id="KW-1185">Reference proteome</keyword>
<dbReference type="GO" id="GO:0009733">
    <property type="term" value="P:response to auxin"/>
    <property type="evidence" value="ECO:0007669"/>
    <property type="project" value="InterPro"/>
</dbReference>
<evidence type="ECO:0000256" key="1">
    <source>
        <dbReference type="ARBA" id="ARBA00006974"/>
    </source>
</evidence>
<evidence type="ECO:0008006" key="4">
    <source>
        <dbReference type="Google" id="ProtNLM"/>
    </source>
</evidence>
<reference evidence="2 3" key="1">
    <citation type="submission" date="2016-09" db="EMBL/GenBank/DDBJ databases">
        <title>The draft genome of Dichanthelium oligosanthes: A C3 panicoid grass species.</title>
        <authorList>
            <person name="Studer A.J."/>
            <person name="Schnable J.C."/>
            <person name="Brutnell T.P."/>
        </authorList>
    </citation>
    <scope>NUCLEOTIDE SEQUENCE [LARGE SCALE GENOMIC DNA]</scope>
    <source>
        <strain evidence="3">cv. Kellogg 1175</strain>
        <tissue evidence="2">Leaf</tissue>
    </source>
</reference>
<dbReference type="Proteomes" id="UP000095767">
    <property type="component" value="Unassembled WGS sequence"/>
</dbReference>
<dbReference type="PANTHER" id="PTHR31374:SF413">
    <property type="entry name" value="AUXIN RESPONSIVE PROTEIN"/>
    <property type="match status" value="1"/>
</dbReference>
<evidence type="ECO:0000313" key="3">
    <source>
        <dbReference type="Proteomes" id="UP000095767"/>
    </source>
</evidence>
<dbReference type="InterPro" id="IPR003676">
    <property type="entry name" value="SAUR_fam"/>
</dbReference>
<dbReference type="EMBL" id="LWDX02015449">
    <property type="protein sequence ID" value="OEL34392.1"/>
    <property type="molecule type" value="Genomic_DNA"/>
</dbReference>
<evidence type="ECO:0000313" key="2">
    <source>
        <dbReference type="EMBL" id="OEL34392.1"/>
    </source>
</evidence>
<accession>A0A1E5WAI1</accession>
<comment type="similarity">
    <text evidence="1">Belongs to the ARG7 family.</text>
</comment>
<proteinExistence type="inferred from homology"/>
<sequence>MRFVDASGDEVWKVPKGYVPMLLVGDGEDGDEQGQRVLVHVKVLREPCIAALLEMAAEQFGHGQRGVLRIPCDAAVLLEHMMSNGLGV</sequence>